<dbReference type="Proteomes" id="UP000290572">
    <property type="component" value="Unassembled WGS sequence"/>
</dbReference>
<name>A0A498MY10_LABRO</name>
<protein>
    <submittedName>
        <fullName evidence="2">Cornifelin-like protein</fullName>
    </submittedName>
</protein>
<gene>
    <name evidence="2" type="ORF">ROHU_024086</name>
</gene>
<dbReference type="InterPro" id="IPR006461">
    <property type="entry name" value="PLAC_motif_containing"/>
</dbReference>
<organism evidence="2 3">
    <name type="scientific">Labeo rohita</name>
    <name type="common">Indian major carp</name>
    <name type="synonym">Cyprinus rohita</name>
    <dbReference type="NCBI Taxonomy" id="84645"/>
    <lineage>
        <taxon>Eukaryota</taxon>
        <taxon>Metazoa</taxon>
        <taxon>Chordata</taxon>
        <taxon>Craniata</taxon>
        <taxon>Vertebrata</taxon>
        <taxon>Euteleostomi</taxon>
        <taxon>Actinopterygii</taxon>
        <taxon>Neopterygii</taxon>
        <taxon>Teleostei</taxon>
        <taxon>Ostariophysi</taxon>
        <taxon>Cypriniformes</taxon>
        <taxon>Cyprinidae</taxon>
        <taxon>Labeoninae</taxon>
        <taxon>Labeonini</taxon>
        <taxon>Labeo</taxon>
    </lineage>
</organism>
<reference evidence="2 3" key="1">
    <citation type="submission" date="2018-03" db="EMBL/GenBank/DDBJ databases">
        <title>Draft genome sequence of Rohu Carp (Labeo rohita).</title>
        <authorList>
            <person name="Das P."/>
            <person name="Kushwaha B."/>
            <person name="Joshi C.G."/>
            <person name="Kumar D."/>
            <person name="Nagpure N.S."/>
            <person name="Sahoo L."/>
            <person name="Das S.P."/>
            <person name="Bit A."/>
            <person name="Patnaik S."/>
            <person name="Meher P.K."/>
            <person name="Jayasankar P."/>
            <person name="Koringa P.G."/>
            <person name="Patel N.V."/>
            <person name="Hinsu A.T."/>
            <person name="Kumar R."/>
            <person name="Pandey M."/>
            <person name="Agarwal S."/>
            <person name="Srivastava S."/>
            <person name="Singh M."/>
            <person name="Iquebal M.A."/>
            <person name="Jaiswal S."/>
            <person name="Angadi U.B."/>
            <person name="Kumar N."/>
            <person name="Raza M."/>
            <person name="Shah T.M."/>
            <person name="Rai A."/>
            <person name="Jena J.K."/>
        </authorList>
    </citation>
    <scope>NUCLEOTIDE SEQUENCE [LARGE SCALE GENOMIC DNA]</scope>
    <source>
        <strain evidence="2">DASCIFA01</strain>
        <tissue evidence="2">Testis</tissue>
    </source>
</reference>
<evidence type="ECO:0000313" key="3">
    <source>
        <dbReference type="Proteomes" id="UP000290572"/>
    </source>
</evidence>
<keyword evidence="3" id="KW-1185">Reference proteome</keyword>
<dbReference type="NCBIfam" id="TIGR01571">
    <property type="entry name" value="A_thal_Cys_rich"/>
    <property type="match status" value="1"/>
</dbReference>
<dbReference type="PANTHER" id="PTHR15907">
    <property type="entry name" value="DUF614 FAMILY PROTEIN-RELATED"/>
    <property type="match status" value="1"/>
</dbReference>
<evidence type="ECO:0000256" key="1">
    <source>
        <dbReference type="ARBA" id="ARBA00009024"/>
    </source>
</evidence>
<dbReference type="AlphaFoldDB" id="A0A498MY10"/>
<comment type="similarity">
    <text evidence="1">Belongs to the cornifelin family.</text>
</comment>
<proteinExistence type="inferred from homology"/>
<accession>A0A498MY10</accession>
<sequence>MASKMVIQQPKPLVVAAASDQWTTSICECDNVNECCFSVWCFPCFACITARDHGECLCLPLLDSCGCIPPITLSMRVSTRRRYGITILLYTAANMIIQQPQFSPVVAVSSNQWSTGICGCFDECDVCCFATWLPCCFICSTASDFGEFCCLPLIDFFSCTPPVSLALRTTVRNRYGIQGGLGSDCMYVTFCNICSWCQIAREVKRRRATPMVVNAQPAVLAIPPVVVSPPRPVVTTQCLHQTTGASEELPKSYESFLKDGYEVQAAIFTDLPTLCHLLLSCWKYPSVA</sequence>
<dbReference type="EMBL" id="QBIY01012612">
    <property type="protein sequence ID" value="RXN21507.1"/>
    <property type="molecule type" value="Genomic_DNA"/>
</dbReference>
<evidence type="ECO:0000313" key="2">
    <source>
        <dbReference type="EMBL" id="RXN21507.1"/>
    </source>
</evidence>
<comment type="caution">
    <text evidence="2">The sequence shown here is derived from an EMBL/GenBank/DDBJ whole genome shotgun (WGS) entry which is preliminary data.</text>
</comment>
<dbReference type="Pfam" id="PF04749">
    <property type="entry name" value="PLAC8"/>
    <property type="match status" value="1"/>
</dbReference>